<dbReference type="GO" id="GO:0015344">
    <property type="term" value="F:siderophore uptake transmembrane transporter activity"/>
    <property type="evidence" value="ECO:0007669"/>
    <property type="project" value="TreeGrafter"/>
</dbReference>
<keyword evidence="6 14" id="KW-0812">Transmembrane</keyword>
<dbReference type="GO" id="GO:0009279">
    <property type="term" value="C:cell outer membrane"/>
    <property type="evidence" value="ECO:0007669"/>
    <property type="project" value="UniProtKB-SubCell"/>
</dbReference>
<dbReference type="SUPFAM" id="SSF56935">
    <property type="entry name" value="Porins"/>
    <property type="match status" value="1"/>
</dbReference>
<dbReference type="InterPro" id="IPR036942">
    <property type="entry name" value="Beta-barrel_TonB_sf"/>
</dbReference>
<keyword evidence="12 20" id="KW-0675">Receptor</keyword>
<gene>
    <name evidence="19" type="ORF">BES08_19460</name>
    <name evidence="20" type="ORF">BV97_01652</name>
</gene>
<feature type="domain" description="TonB-dependent receptor plug" evidence="18">
    <location>
        <begin position="73"/>
        <end position="171"/>
    </location>
</feature>
<dbReference type="Gene3D" id="2.170.130.10">
    <property type="entry name" value="TonB-dependent receptor, plug domain"/>
    <property type="match status" value="1"/>
</dbReference>
<evidence type="ECO:0000256" key="6">
    <source>
        <dbReference type="ARBA" id="ARBA00022692"/>
    </source>
</evidence>
<evidence type="ECO:0000256" key="13">
    <source>
        <dbReference type="ARBA" id="ARBA00023237"/>
    </source>
</evidence>
<dbReference type="CDD" id="cd01347">
    <property type="entry name" value="ligand_gated_channel"/>
    <property type="match status" value="1"/>
</dbReference>
<evidence type="ECO:0000259" key="18">
    <source>
        <dbReference type="Pfam" id="PF07715"/>
    </source>
</evidence>
<comment type="subcellular location">
    <subcellularLocation>
        <location evidence="1 14">Cell outer membrane</location>
        <topology evidence="1 14">Multi-pass membrane protein</topology>
    </subcellularLocation>
</comment>
<reference evidence="19" key="2">
    <citation type="submission" date="2016-08" db="EMBL/GenBank/DDBJ databases">
        <authorList>
            <person name="Seilhamer J.J."/>
        </authorList>
    </citation>
    <scope>NUCLEOTIDE SEQUENCE [LARGE SCALE GENOMIC DNA]</scope>
    <source>
        <strain evidence="19">SA1</strain>
        <plasmid evidence="19">pSA1</plasmid>
    </source>
</reference>
<dbReference type="PANTHER" id="PTHR32552">
    <property type="entry name" value="FERRICHROME IRON RECEPTOR-RELATED"/>
    <property type="match status" value="1"/>
</dbReference>
<dbReference type="PANTHER" id="PTHR32552:SF89">
    <property type="entry name" value="CATECHOLATE SIDEROPHORE RECEPTOR FIU"/>
    <property type="match status" value="1"/>
</dbReference>
<evidence type="ECO:0000313" key="20">
    <source>
        <dbReference type="EMBL" id="EZP82728.1"/>
    </source>
</evidence>
<evidence type="ECO:0000256" key="16">
    <source>
        <dbReference type="SAM" id="SignalP"/>
    </source>
</evidence>
<dbReference type="Gene3D" id="2.40.170.20">
    <property type="entry name" value="TonB-dependent receptor, beta-barrel domain"/>
    <property type="match status" value="1"/>
</dbReference>
<evidence type="ECO:0000256" key="3">
    <source>
        <dbReference type="ARBA" id="ARBA00022448"/>
    </source>
</evidence>
<evidence type="ECO:0000256" key="2">
    <source>
        <dbReference type="ARBA" id="ARBA00009810"/>
    </source>
</evidence>
<dbReference type="PROSITE" id="PS52016">
    <property type="entry name" value="TONB_DEPENDENT_REC_3"/>
    <property type="match status" value="1"/>
</dbReference>
<accession>A0A031K113</accession>
<dbReference type="EMBL" id="CP017076">
    <property type="protein sequence ID" value="AOR79073.1"/>
    <property type="molecule type" value="Genomic_DNA"/>
</dbReference>
<evidence type="ECO:0000313" key="19">
    <source>
        <dbReference type="EMBL" id="AOR79073.1"/>
    </source>
</evidence>
<dbReference type="OrthoDB" id="9760333at2"/>
<keyword evidence="11 14" id="KW-0472">Membrane</keyword>
<dbReference type="EMBL" id="JFYZ01000005">
    <property type="protein sequence ID" value="EZP82728.1"/>
    <property type="molecule type" value="Genomic_DNA"/>
</dbReference>
<feature type="signal peptide" evidence="16">
    <location>
        <begin position="1"/>
        <end position="32"/>
    </location>
</feature>
<dbReference type="Pfam" id="PF07715">
    <property type="entry name" value="Plug"/>
    <property type="match status" value="1"/>
</dbReference>
<evidence type="ECO:0000256" key="5">
    <source>
        <dbReference type="ARBA" id="ARBA00022496"/>
    </source>
</evidence>
<keyword evidence="22" id="KW-1185">Reference proteome</keyword>
<keyword evidence="9" id="KW-0406">Ion transport</keyword>
<evidence type="ECO:0000313" key="21">
    <source>
        <dbReference type="Proteomes" id="UP000024329"/>
    </source>
</evidence>
<keyword evidence="8" id="KW-0408">Iron</keyword>
<dbReference type="Proteomes" id="UP000094626">
    <property type="component" value="Plasmid pSA1"/>
</dbReference>
<dbReference type="Pfam" id="PF00593">
    <property type="entry name" value="TonB_dep_Rec_b-barrel"/>
    <property type="match status" value="1"/>
</dbReference>
<dbReference type="eggNOG" id="COG4774">
    <property type="taxonomic scope" value="Bacteria"/>
</dbReference>
<protein>
    <submittedName>
        <fullName evidence="19">TonB-dependent receptor</fullName>
    </submittedName>
    <submittedName>
        <fullName evidence="20">TonB-dependent siderophore receptor</fullName>
    </submittedName>
</protein>
<dbReference type="InterPro" id="IPR010105">
    <property type="entry name" value="TonB_sidphr_rcpt"/>
</dbReference>
<geneLocation type="plasmid" evidence="19 22">
    <name>pSA1</name>
</geneLocation>
<keyword evidence="10 15" id="KW-0798">TonB box</keyword>
<keyword evidence="7 16" id="KW-0732">Signal</keyword>
<dbReference type="FunFam" id="2.170.130.10:FF:000001">
    <property type="entry name" value="Catecholate siderophore TonB-dependent receptor"/>
    <property type="match status" value="1"/>
</dbReference>
<feature type="chain" id="PRO_5014496943" evidence="16">
    <location>
        <begin position="33"/>
        <end position="775"/>
    </location>
</feature>
<evidence type="ECO:0000256" key="12">
    <source>
        <dbReference type="ARBA" id="ARBA00023170"/>
    </source>
</evidence>
<evidence type="ECO:0000259" key="17">
    <source>
        <dbReference type="Pfam" id="PF00593"/>
    </source>
</evidence>
<dbReference type="AlphaFoldDB" id="A0A031K113"/>
<evidence type="ECO:0000256" key="7">
    <source>
        <dbReference type="ARBA" id="ARBA00022729"/>
    </source>
</evidence>
<keyword evidence="3 14" id="KW-0813">Transport</keyword>
<keyword evidence="13 14" id="KW-0998">Cell outer membrane</keyword>
<evidence type="ECO:0000256" key="14">
    <source>
        <dbReference type="PROSITE-ProRule" id="PRU01360"/>
    </source>
</evidence>
<reference evidence="22" key="3">
    <citation type="journal article" date="2017" name="J. Biotechnol.">
        <title>Complete genome sequence of Novosphingobium resinovorum SA1, a versatile xenobiotic-degrading bacterium capable of utilizing sulfanilic acid.</title>
        <authorList>
            <person name="Hegedus B."/>
            <person name="Kos P.B."/>
            <person name="Balint B."/>
            <person name="Maroti G."/>
            <person name="Gan H.M."/>
            <person name="Perei K."/>
            <person name="Rakhely G."/>
        </authorList>
    </citation>
    <scope>NUCLEOTIDE SEQUENCE [LARGE SCALE GENOMIC DNA]</scope>
    <source>
        <strain evidence="22">SA1</strain>
    </source>
</reference>
<evidence type="ECO:0000256" key="8">
    <source>
        <dbReference type="ARBA" id="ARBA00023004"/>
    </source>
</evidence>
<reference evidence="20 21" key="1">
    <citation type="submission" date="2014-03" db="EMBL/GenBank/DDBJ databases">
        <title>Whole genome sequence of Novosphingobium resinovorum KF1.</title>
        <authorList>
            <person name="Gan H.M."/>
            <person name="Gan H.Y."/>
            <person name="Chew T.H."/>
            <person name="Savka M.A."/>
        </authorList>
    </citation>
    <scope>NUCLEOTIDE SEQUENCE [LARGE SCALE GENOMIC DNA]</scope>
    <source>
        <strain evidence="20 21">KF1</strain>
    </source>
</reference>
<evidence type="ECO:0000256" key="9">
    <source>
        <dbReference type="ARBA" id="ARBA00023065"/>
    </source>
</evidence>
<dbReference type="InterPro" id="IPR039426">
    <property type="entry name" value="TonB-dep_rcpt-like"/>
</dbReference>
<keyword evidence="4 14" id="KW-1134">Transmembrane beta strand</keyword>
<evidence type="ECO:0000256" key="11">
    <source>
        <dbReference type="ARBA" id="ARBA00023136"/>
    </source>
</evidence>
<proteinExistence type="inferred from homology"/>
<evidence type="ECO:0000313" key="22">
    <source>
        <dbReference type="Proteomes" id="UP000094626"/>
    </source>
</evidence>
<dbReference type="GO" id="GO:0015891">
    <property type="term" value="P:siderophore transport"/>
    <property type="evidence" value="ECO:0007669"/>
    <property type="project" value="InterPro"/>
</dbReference>
<dbReference type="NCBIfam" id="TIGR01783">
    <property type="entry name" value="TonB-siderophor"/>
    <property type="match status" value="1"/>
</dbReference>
<dbReference type="PATRIC" id="fig|158500.4.peg.1690"/>
<dbReference type="Proteomes" id="UP000024329">
    <property type="component" value="Unassembled WGS sequence"/>
</dbReference>
<dbReference type="GO" id="GO:0038023">
    <property type="term" value="F:signaling receptor activity"/>
    <property type="evidence" value="ECO:0007669"/>
    <property type="project" value="InterPro"/>
</dbReference>
<evidence type="ECO:0000256" key="15">
    <source>
        <dbReference type="RuleBase" id="RU003357"/>
    </source>
</evidence>
<evidence type="ECO:0000256" key="1">
    <source>
        <dbReference type="ARBA" id="ARBA00004571"/>
    </source>
</evidence>
<feature type="domain" description="TonB-dependent receptor-like beta-barrel" evidence="17">
    <location>
        <begin position="256"/>
        <end position="744"/>
    </location>
</feature>
<dbReference type="InterPro" id="IPR037066">
    <property type="entry name" value="Plug_dom_sf"/>
</dbReference>
<evidence type="ECO:0000256" key="10">
    <source>
        <dbReference type="ARBA" id="ARBA00023077"/>
    </source>
</evidence>
<name>A0A031K113_9SPHN</name>
<dbReference type="InterPro" id="IPR012910">
    <property type="entry name" value="Plug_dom"/>
</dbReference>
<dbReference type="KEGG" id="nre:BES08_19460"/>
<sequence>MSKSRLRLSSARVAPAYLALSCVGFAAAPALAQDAEGDTAARSLGGVTVSDTAIEETPYRVNKADSPKYTAPLLDTPKTVIVVPSQVIRESGSTTFVEALRTVPGITFGAGEGGNPQGDRPFIRGFDAQGSTYIDGVRSVGGQSREIFAIEQIEVVKGSDSTMGGRGSAGGSLNLVSKMPHLGTDARADLSYGTDDYKRATIDANYQLGDMAAIRINGMWHDADVAKRDVVTYNRWGISPSVALGLGTSTRAFINYYHMQSDDIPDPGIPFERTAAQVTSASLLKIEPADVKRSTFYGLANRDFRKTNTDELLMRAEHDLSDTIRLRATGKYANVKQAYIITQPDDSQGNVQNGLVWRRANTRWSDVDSMVGQLDLSGKFMTGGIEHSFATGFEASWEQSKRGTFNVNTNVTTATATSGANGRCGTLNIAAYNCTSLTNPNPYDPWQNVQTNGTVVPVVKSAISGKTEATTYALYAADTVTVTDFLLLNLGLRYDWFDTTATTISTTTAPVVLSNKEHFLNYQAGVVLKPMSNGSVYVSIAKSSTPAGSLIGEGQEGNALTALTTLDLKAEVTKSYEIGTKWSFFDDAFGLNLALFKTDTDNARITNGADVVFQGKRNIKGVEVGFNGKPLPFWSVFGGYTYMDSKIVDGGYTQVGTVITPSINNGKPFPNTPKHSFTAWSTFDIAERFQIGGGAIYNSKQYGGYGASTYGTITRSIPSYWRFDATASATITDNIEVRVNVQNLANKKYYDKTYSTHFATIAPGRSAFATLSLKY</sequence>
<comment type="similarity">
    <text evidence="2 14 15">Belongs to the TonB-dependent receptor family.</text>
</comment>
<evidence type="ECO:0000256" key="4">
    <source>
        <dbReference type="ARBA" id="ARBA00022452"/>
    </source>
</evidence>
<dbReference type="InterPro" id="IPR000531">
    <property type="entry name" value="Beta-barrel_TonB"/>
</dbReference>
<organism evidence="20 21">
    <name type="scientific">Novosphingobium resinovorum</name>
    <dbReference type="NCBI Taxonomy" id="158500"/>
    <lineage>
        <taxon>Bacteria</taxon>
        <taxon>Pseudomonadati</taxon>
        <taxon>Pseudomonadota</taxon>
        <taxon>Alphaproteobacteria</taxon>
        <taxon>Sphingomonadales</taxon>
        <taxon>Sphingomonadaceae</taxon>
        <taxon>Novosphingobium</taxon>
    </lineage>
</organism>
<keyword evidence="5" id="KW-0410">Iron transport</keyword>
<keyword evidence="19" id="KW-0614">Plasmid</keyword>
<dbReference type="RefSeq" id="WP_008832394.1">
    <property type="nucleotide sequence ID" value="NZ_CP017076.1"/>
</dbReference>